<feature type="transmembrane region" description="Helical" evidence="11">
    <location>
        <begin position="110"/>
        <end position="130"/>
    </location>
</feature>
<dbReference type="Pfam" id="PF09335">
    <property type="entry name" value="VTT_dom"/>
    <property type="match status" value="1"/>
</dbReference>
<name>A0A1W2TDY9_ROSNE</name>
<evidence type="ECO:0000259" key="12">
    <source>
        <dbReference type="Pfam" id="PF09335"/>
    </source>
</evidence>
<evidence type="ECO:0000256" key="4">
    <source>
        <dbReference type="ARBA" id="ARBA00013533"/>
    </source>
</evidence>
<dbReference type="STRING" id="77044.A0A1W2TDY9"/>
<dbReference type="OMA" id="NWRRYAN"/>
<evidence type="ECO:0000256" key="6">
    <source>
        <dbReference type="ARBA" id="ARBA00022692"/>
    </source>
</evidence>
<evidence type="ECO:0000256" key="5">
    <source>
        <dbReference type="ARBA" id="ARBA00020673"/>
    </source>
</evidence>
<protein>
    <recommendedName>
        <fullName evidence="4">Golgi apparatus membrane protein TVP38</fullName>
    </recommendedName>
    <alternativeName>
        <fullName evidence="5">Golgi apparatus membrane protein tvp38</fullName>
    </alternativeName>
</protein>
<gene>
    <name evidence="13" type="ORF">SAMD00023353_0303620</name>
</gene>
<keyword evidence="9 11" id="KW-0472">Membrane</keyword>
<accession>A0A1W2TDY9</accession>
<evidence type="ECO:0000313" key="13">
    <source>
        <dbReference type="EMBL" id="GAP86220.1"/>
    </source>
</evidence>
<feature type="region of interest" description="Disordered" evidence="10">
    <location>
        <begin position="1"/>
        <end position="81"/>
    </location>
</feature>
<dbReference type="EMBL" id="DF977448">
    <property type="protein sequence ID" value="GAP86220.1"/>
    <property type="molecule type" value="Genomic_DNA"/>
</dbReference>
<dbReference type="OrthoDB" id="166803at2759"/>
<feature type="domain" description="VTT" evidence="12">
    <location>
        <begin position="169"/>
        <end position="284"/>
    </location>
</feature>
<keyword evidence="8" id="KW-0333">Golgi apparatus</keyword>
<comment type="similarity">
    <text evidence="3">Belongs to the TVP38/TMEM64 family.</text>
</comment>
<evidence type="ECO:0000256" key="3">
    <source>
        <dbReference type="ARBA" id="ARBA00008640"/>
    </source>
</evidence>
<dbReference type="GO" id="GO:0000139">
    <property type="term" value="C:Golgi membrane"/>
    <property type="evidence" value="ECO:0007669"/>
    <property type="project" value="UniProtKB-SubCell"/>
</dbReference>
<comment type="subcellular location">
    <subcellularLocation>
        <location evidence="2">Golgi apparatus membrane</location>
        <topology evidence="2">Multi-pass membrane protein</topology>
    </subcellularLocation>
</comment>
<dbReference type="InterPro" id="IPR051076">
    <property type="entry name" value="Golgi_membrane_TVP38/TMEM64"/>
</dbReference>
<evidence type="ECO:0000256" key="10">
    <source>
        <dbReference type="SAM" id="MobiDB-lite"/>
    </source>
</evidence>
<proteinExistence type="inferred from homology"/>
<evidence type="ECO:0000256" key="1">
    <source>
        <dbReference type="ARBA" id="ARBA00002978"/>
    </source>
</evidence>
<evidence type="ECO:0000256" key="8">
    <source>
        <dbReference type="ARBA" id="ARBA00023034"/>
    </source>
</evidence>
<feature type="compositionally biased region" description="Polar residues" evidence="10">
    <location>
        <begin position="1"/>
        <end position="14"/>
    </location>
</feature>
<dbReference type="PANTHER" id="PTHR47549">
    <property type="entry name" value="GOLGI APPARATUS MEMBRANE PROTEIN TVP38-RELATED"/>
    <property type="match status" value="1"/>
</dbReference>
<keyword evidence="14" id="KW-1185">Reference proteome</keyword>
<feature type="compositionally biased region" description="Basic and acidic residues" evidence="10">
    <location>
        <begin position="411"/>
        <end position="423"/>
    </location>
</feature>
<keyword evidence="7 11" id="KW-1133">Transmembrane helix</keyword>
<feature type="transmembrane region" description="Helical" evidence="11">
    <location>
        <begin position="188"/>
        <end position="212"/>
    </location>
</feature>
<dbReference type="InterPro" id="IPR032816">
    <property type="entry name" value="VTT_dom"/>
</dbReference>
<evidence type="ECO:0000256" key="2">
    <source>
        <dbReference type="ARBA" id="ARBA00004653"/>
    </source>
</evidence>
<feature type="compositionally biased region" description="Basic and acidic residues" evidence="10">
    <location>
        <begin position="72"/>
        <end position="81"/>
    </location>
</feature>
<evidence type="ECO:0000256" key="7">
    <source>
        <dbReference type="ARBA" id="ARBA00022989"/>
    </source>
</evidence>
<organism evidence="13">
    <name type="scientific">Rosellinia necatrix</name>
    <name type="common">White root-rot fungus</name>
    <dbReference type="NCBI Taxonomy" id="77044"/>
    <lineage>
        <taxon>Eukaryota</taxon>
        <taxon>Fungi</taxon>
        <taxon>Dikarya</taxon>
        <taxon>Ascomycota</taxon>
        <taxon>Pezizomycotina</taxon>
        <taxon>Sordariomycetes</taxon>
        <taxon>Xylariomycetidae</taxon>
        <taxon>Xylariales</taxon>
        <taxon>Xylariaceae</taxon>
        <taxon>Rosellinia</taxon>
    </lineage>
</organism>
<comment type="function">
    <text evidence="1">Golgi membrane protein involved in vesicular trafficking and spindle migration.</text>
</comment>
<feature type="transmembrane region" description="Helical" evidence="11">
    <location>
        <begin position="301"/>
        <end position="322"/>
    </location>
</feature>
<dbReference type="Proteomes" id="UP000054516">
    <property type="component" value="Unassembled WGS sequence"/>
</dbReference>
<evidence type="ECO:0000256" key="11">
    <source>
        <dbReference type="SAM" id="Phobius"/>
    </source>
</evidence>
<sequence length="423" mass="45072">MPFDYSSTAQALNLSPSPSPSPLPSPTSPHHPSHDAGDRLPPWARPPPGRGPDSGDGSRLPGARRLSTPYSRGRDSAEHRPLGQRILQGGVAVTNNLVRLGYSMTPLQRVVSGVVGLGVFALTIVFLVFSSRIFAALRPVAESWRGLPGGWVLLFLLSAASAFPPLIGYSTTITLAGFVFGFPAGWPIVASATVCGSAAAFVASRTVLSGYVQRLVGEDRRFVALGQVLRRDGLPVLVAIRFCPLPFSLSNGFLATIPSISPGTFVLATALSTPKLLIHVFIGDRLAQLADSEDMPTSARVINYLSILFGSVVGITVGWFVYQRTMRRAKELALEEAAATDGDGILLPDESDYQDVEEGVLGPVQTRRVGESDAAALMDDDDISLWDATESPRGLYRDDDDTSTSPSFSRGDGEVASRHPDTT</sequence>
<feature type="transmembrane region" description="Helical" evidence="11">
    <location>
        <begin position="151"/>
        <end position="182"/>
    </location>
</feature>
<dbReference type="AlphaFoldDB" id="A0A1W2TDY9"/>
<evidence type="ECO:0000313" key="14">
    <source>
        <dbReference type="Proteomes" id="UP000054516"/>
    </source>
</evidence>
<keyword evidence="6 11" id="KW-0812">Transmembrane</keyword>
<dbReference type="GO" id="GO:0016192">
    <property type="term" value="P:vesicle-mediated transport"/>
    <property type="evidence" value="ECO:0007669"/>
    <property type="project" value="TreeGrafter"/>
</dbReference>
<evidence type="ECO:0000256" key="9">
    <source>
        <dbReference type="ARBA" id="ARBA00023136"/>
    </source>
</evidence>
<feature type="compositionally biased region" description="Pro residues" evidence="10">
    <location>
        <begin position="17"/>
        <end position="29"/>
    </location>
</feature>
<feature type="region of interest" description="Disordered" evidence="10">
    <location>
        <begin position="389"/>
        <end position="423"/>
    </location>
</feature>
<dbReference type="PANTHER" id="PTHR47549:SF1">
    <property type="entry name" value="GOLGI APPARATUS MEMBRANE PROTEIN TVP38"/>
    <property type="match status" value="1"/>
</dbReference>
<dbReference type="GO" id="GO:0000022">
    <property type="term" value="P:mitotic spindle elongation"/>
    <property type="evidence" value="ECO:0007669"/>
    <property type="project" value="TreeGrafter"/>
</dbReference>
<reference evidence="13" key="1">
    <citation type="submission" date="2016-03" db="EMBL/GenBank/DDBJ databases">
        <title>Draft genome sequence of Rosellinia necatrix.</title>
        <authorList>
            <person name="Kanematsu S."/>
        </authorList>
    </citation>
    <scope>NUCLEOTIDE SEQUENCE [LARGE SCALE GENOMIC DNA]</scope>
    <source>
        <strain evidence="13">W97</strain>
    </source>
</reference>